<feature type="domain" description="LysM" evidence="3">
    <location>
        <begin position="129"/>
        <end position="173"/>
    </location>
</feature>
<dbReference type="Gene3D" id="2.70.70.10">
    <property type="entry name" value="Glucose Permease (Domain IIA)"/>
    <property type="match status" value="1"/>
</dbReference>
<evidence type="ECO:0000259" key="3">
    <source>
        <dbReference type="PROSITE" id="PS51782"/>
    </source>
</evidence>
<dbReference type="SUPFAM" id="SSF51261">
    <property type="entry name" value="Duplicated hybrid motif"/>
    <property type="match status" value="1"/>
</dbReference>
<dbReference type="PROSITE" id="PS51257">
    <property type="entry name" value="PROKAR_LIPOPROTEIN"/>
    <property type="match status" value="1"/>
</dbReference>
<dbReference type="EMBL" id="VFIY01000004">
    <property type="protein sequence ID" value="TPD63126.1"/>
    <property type="molecule type" value="Genomic_DNA"/>
</dbReference>
<organism evidence="4 5">
    <name type="scientific">Emcibacter nanhaiensis</name>
    <dbReference type="NCBI Taxonomy" id="1505037"/>
    <lineage>
        <taxon>Bacteria</taxon>
        <taxon>Pseudomonadati</taxon>
        <taxon>Pseudomonadota</taxon>
        <taxon>Alphaproteobacteria</taxon>
        <taxon>Emcibacterales</taxon>
        <taxon>Emcibacteraceae</taxon>
        <taxon>Emcibacter</taxon>
    </lineage>
</organism>
<dbReference type="PROSITE" id="PS51782">
    <property type="entry name" value="LYSM"/>
    <property type="match status" value="2"/>
</dbReference>
<dbReference type="Gene3D" id="3.10.350.10">
    <property type="entry name" value="LysM domain"/>
    <property type="match status" value="2"/>
</dbReference>
<dbReference type="InterPro" id="IPR016047">
    <property type="entry name" value="M23ase_b-sheet_dom"/>
</dbReference>
<dbReference type="AlphaFoldDB" id="A0A501PTM7"/>
<dbReference type="InterPro" id="IPR018392">
    <property type="entry name" value="LysM"/>
</dbReference>
<feature type="signal peptide" evidence="2">
    <location>
        <begin position="1"/>
        <end position="24"/>
    </location>
</feature>
<dbReference type="PANTHER" id="PTHR21666:SF263">
    <property type="entry name" value="MUREIN HYDROLASE ACTIVATOR NLPD"/>
    <property type="match status" value="1"/>
</dbReference>
<dbReference type="CDD" id="cd00118">
    <property type="entry name" value="LysM"/>
    <property type="match status" value="2"/>
</dbReference>
<dbReference type="OrthoDB" id="9795421at2"/>
<evidence type="ECO:0000256" key="1">
    <source>
        <dbReference type="ARBA" id="ARBA00038420"/>
    </source>
</evidence>
<dbReference type="Pfam" id="PF01551">
    <property type="entry name" value="Peptidase_M23"/>
    <property type="match status" value="1"/>
</dbReference>
<dbReference type="PANTHER" id="PTHR21666">
    <property type="entry name" value="PEPTIDASE-RELATED"/>
    <property type="match status" value="1"/>
</dbReference>
<evidence type="ECO:0000256" key="2">
    <source>
        <dbReference type="SAM" id="SignalP"/>
    </source>
</evidence>
<dbReference type="InterPro" id="IPR050570">
    <property type="entry name" value="Cell_wall_metabolism_enzyme"/>
</dbReference>
<name>A0A501PTM7_9PROT</name>
<evidence type="ECO:0000313" key="5">
    <source>
        <dbReference type="Proteomes" id="UP000319148"/>
    </source>
</evidence>
<dbReference type="CDD" id="cd12797">
    <property type="entry name" value="M23_peptidase"/>
    <property type="match status" value="1"/>
</dbReference>
<dbReference type="InterPro" id="IPR011055">
    <property type="entry name" value="Dup_hybrid_motif"/>
</dbReference>
<dbReference type="Proteomes" id="UP000319148">
    <property type="component" value="Unassembled WGS sequence"/>
</dbReference>
<comment type="similarity">
    <text evidence="1">Belongs to the E.coli NlpD/Haemophilus LppB family.</text>
</comment>
<keyword evidence="5" id="KW-1185">Reference proteome</keyword>
<dbReference type="Pfam" id="PF01476">
    <property type="entry name" value="LysM"/>
    <property type="match status" value="2"/>
</dbReference>
<comment type="caution">
    <text evidence="4">The sequence shown here is derived from an EMBL/GenBank/DDBJ whole genome shotgun (WGS) entry which is preliminary data.</text>
</comment>
<proteinExistence type="inferred from homology"/>
<evidence type="ECO:0000313" key="4">
    <source>
        <dbReference type="EMBL" id="TPD63126.1"/>
    </source>
</evidence>
<feature type="domain" description="LysM" evidence="3">
    <location>
        <begin position="81"/>
        <end position="125"/>
    </location>
</feature>
<dbReference type="SMART" id="SM00257">
    <property type="entry name" value="LysM"/>
    <property type="match status" value="2"/>
</dbReference>
<keyword evidence="2" id="KW-0732">Signal</keyword>
<dbReference type="GO" id="GO:0004222">
    <property type="term" value="F:metalloendopeptidase activity"/>
    <property type="evidence" value="ECO:0007669"/>
    <property type="project" value="TreeGrafter"/>
</dbReference>
<dbReference type="RefSeq" id="WP_139938375.1">
    <property type="nucleotide sequence ID" value="NZ_JBHSYP010000022.1"/>
</dbReference>
<reference evidence="5" key="1">
    <citation type="submission" date="2019-06" db="EMBL/GenBank/DDBJ databases">
        <title>The complete genome of Emcibacter congregatus ZYLT.</title>
        <authorList>
            <person name="Zhao Z."/>
        </authorList>
    </citation>
    <scope>NUCLEOTIDE SEQUENCE [LARGE SCALE GENOMIC DNA]</scope>
    <source>
        <strain evidence="5">MCCC 1A06723</strain>
    </source>
</reference>
<dbReference type="InterPro" id="IPR036779">
    <property type="entry name" value="LysM_dom_sf"/>
</dbReference>
<feature type="chain" id="PRO_5021200661" evidence="2">
    <location>
        <begin position="25"/>
        <end position="320"/>
    </location>
</feature>
<gene>
    <name evidence="4" type="ORF">FIV46_03335</name>
</gene>
<protein>
    <submittedName>
        <fullName evidence="4">M23 family metallopeptidase</fullName>
    </submittedName>
</protein>
<accession>A0A501PTM7</accession>
<sequence>MIGVHSKIFALVTGALVASFFLSACQEGHPYQMGYENRAPTWTAKNTPYPIPVPRAKPRPPTRYVAVPDNAPSVSVNLSGETTRVRKGDTVYAIARRHGVTVKQLIAHNRLKAPYLLRPGQTLSLPTSGHHVVRKGDTVYSISRRYRVDMRELAQLNGLKRPYVLKVGQTLNVPGNGSSGSSAVKVALPSSPPVSGKGFMWPVNGKVISHFGPKSLGLHNDGINIAAREGEVVRAAEAGVVVHADSKLKGYGGLVLIRHAGGWMTAYAHNSRLLVKKGEKIKRGQAIAHVGKSGRVTTPQLHFELRKGNRAVNPEKYLKI</sequence>